<proteinExistence type="predicted"/>
<feature type="domain" description="DUF5683" evidence="2">
    <location>
        <begin position="55"/>
        <end position="201"/>
    </location>
</feature>
<dbReference type="RefSeq" id="WP_316662631.1">
    <property type="nucleotide sequence ID" value="NZ_JAWHTF010000005.1"/>
</dbReference>
<dbReference type="Proteomes" id="UP001268651">
    <property type="component" value="Unassembled WGS sequence"/>
</dbReference>
<dbReference type="Pfam" id="PF18935">
    <property type="entry name" value="DUF5683"/>
    <property type="match status" value="1"/>
</dbReference>
<dbReference type="EMBL" id="JAWHTF010000005">
    <property type="protein sequence ID" value="MDU8886551.1"/>
    <property type="molecule type" value="Genomic_DNA"/>
</dbReference>
<organism evidence="3 4">
    <name type="scientific">Gilvirhabdus luticola</name>
    <dbReference type="NCBI Taxonomy" id="3079858"/>
    <lineage>
        <taxon>Bacteria</taxon>
        <taxon>Pseudomonadati</taxon>
        <taxon>Bacteroidota</taxon>
        <taxon>Flavobacteriia</taxon>
        <taxon>Flavobacteriales</taxon>
        <taxon>Flavobacteriaceae</taxon>
        <taxon>Gilvirhabdus</taxon>
    </lineage>
</organism>
<feature type="chain" id="PRO_5045884422" evidence="1">
    <location>
        <begin position="22"/>
        <end position="201"/>
    </location>
</feature>
<keyword evidence="4" id="KW-1185">Reference proteome</keyword>
<reference evidence="3 4" key="1">
    <citation type="submission" date="2023-10" db="EMBL/GenBank/DDBJ databases">
        <title>Marimonas sp. nov. isolated from tidal mud flat.</title>
        <authorList>
            <person name="Jaincy N.J."/>
            <person name="Srinivasan S."/>
            <person name="Lee S.-S."/>
        </authorList>
    </citation>
    <scope>NUCLEOTIDE SEQUENCE [LARGE SCALE GENOMIC DNA]</scope>
    <source>
        <strain evidence="3 4">MJ-SS3</strain>
    </source>
</reference>
<evidence type="ECO:0000259" key="2">
    <source>
        <dbReference type="Pfam" id="PF18935"/>
    </source>
</evidence>
<evidence type="ECO:0000313" key="3">
    <source>
        <dbReference type="EMBL" id="MDU8886551.1"/>
    </source>
</evidence>
<name>A0ABU3U834_9FLAO</name>
<accession>A0ABU3U834</accession>
<evidence type="ECO:0000256" key="1">
    <source>
        <dbReference type="SAM" id="SignalP"/>
    </source>
</evidence>
<sequence>MQSKFVIATLCTLFFSFSTFSQEDKDEKEKDRKYTLKTEEITVEAASVESKPFDPLSPSTAAFYSAVLPGLGQAYNKKYWKIPIIYAALGTSIYFYIDNNNEYHRYRDAYKRRLAGFKDDEFYGRVTDDGLRNAQKQLNKNREISILVTIGIYALNIIDANVDAHLLQYNVDDNLSLRPHYKINEFDYKSSDVGLTLNFQF</sequence>
<gene>
    <name evidence="3" type="ORF">RXV94_10305</name>
</gene>
<comment type="caution">
    <text evidence="3">The sequence shown here is derived from an EMBL/GenBank/DDBJ whole genome shotgun (WGS) entry which is preliminary data.</text>
</comment>
<dbReference type="InterPro" id="IPR043738">
    <property type="entry name" value="DUF5683"/>
</dbReference>
<evidence type="ECO:0000313" key="4">
    <source>
        <dbReference type="Proteomes" id="UP001268651"/>
    </source>
</evidence>
<keyword evidence="1" id="KW-0732">Signal</keyword>
<protein>
    <submittedName>
        <fullName evidence="3">DUF5683 domain-containing protein</fullName>
    </submittedName>
</protein>
<feature type="signal peptide" evidence="1">
    <location>
        <begin position="1"/>
        <end position="21"/>
    </location>
</feature>